<evidence type="ECO:0000256" key="8">
    <source>
        <dbReference type="RuleBase" id="RU363041"/>
    </source>
</evidence>
<evidence type="ECO:0000256" key="1">
    <source>
        <dbReference type="ARBA" id="ARBA00004651"/>
    </source>
</evidence>
<dbReference type="RefSeq" id="WP_220660892.1">
    <property type="nucleotide sequence ID" value="NZ_CP069370.1"/>
</dbReference>
<gene>
    <name evidence="9" type="ORF">JO391_12915</name>
</gene>
<reference evidence="9" key="1">
    <citation type="submission" date="2021-02" db="EMBL/GenBank/DDBJ databases">
        <title>Rhodobacter shimadae sp. nov., an aerobic anoxygenic phototrophic bacterium isolated from a hot spring.</title>
        <authorList>
            <person name="Muramatsu S."/>
            <person name="Haruta S."/>
            <person name="Hirose S."/>
            <person name="Hanada S."/>
        </authorList>
    </citation>
    <scope>NUCLEOTIDE SEQUENCE</scope>
    <source>
        <strain evidence="9">N10</strain>
    </source>
</reference>
<keyword evidence="3" id="KW-0813">Transport</keyword>
<comment type="subcellular location">
    <subcellularLocation>
        <location evidence="1 8">Cell membrane</location>
        <topology evidence="1 8">Multi-pass membrane protein</topology>
    </subcellularLocation>
</comment>
<evidence type="ECO:0000256" key="5">
    <source>
        <dbReference type="ARBA" id="ARBA00022692"/>
    </source>
</evidence>
<comment type="similarity">
    <text evidence="2 8">Belongs to the 4-toluene sulfonate uptake permease (TSUP) (TC 2.A.102) family.</text>
</comment>
<dbReference type="InterPro" id="IPR002781">
    <property type="entry name" value="TM_pro_TauE-like"/>
</dbReference>
<feature type="transmembrane region" description="Helical" evidence="8">
    <location>
        <begin position="167"/>
        <end position="188"/>
    </location>
</feature>
<keyword evidence="5 8" id="KW-0812">Transmembrane</keyword>
<evidence type="ECO:0000256" key="3">
    <source>
        <dbReference type="ARBA" id="ARBA00022448"/>
    </source>
</evidence>
<evidence type="ECO:0000256" key="7">
    <source>
        <dbReference type="ARBA" id="ARBA00023136"/>
    </source>
</evidence>
<proteinExistence type="inferred from homology"/>
<dbReference type="GO" id="GO:0005886">
    <property type="term" value="C:plasma membrane"/>
    <property type="evidence" value="ECO:0007669"/>
    <property type="project" value="UniProtKB-SubCell"/>
</dbReference>
<evidence type="ECO:0000313" key="9">
    <source>
        <dbReference type="EMBL" id="QYZ68669.1"/>
    </source>
</evidence>
<keyword evidence="7 8" id="KW-0472">Membrane</keyword>
<accession>A0A8G1ECS2</accession>
<keyword evidence="10" id="KW-1185">Reference proteome</keyword>
<dbReference type="AlphaFoldDB" id="A0A8G1ECS2"/>
<feature type="transmembrane region" description="Helical" evidence="8">
    <location>
        <begin position="194"/>
        <end position="215"/>
    </location>
</feature>
<evidence type="ECO:0000313" key="10">
    <source>
        <dbReference type="Proteomes" id="UP000826300"/>
    </source>
</evidence>
<dbReference type="Pfam" id="PF01925">
    <property type="entry name" value="TauE"/>
    <property type="match status" value="1"/>
</dbReference>
<keyword evidence="6 8" id="KW-1133">Transmembrane helix</keyword>
<dbReference type="PANTHER" id="PTHR30269:SF37">
    <property type="entry name" value="MEMBRANE TRANSPORTER PROTEIN"/>
    <property type="match status" value="1"/>
</dbReference>
<sequence length="242" mass="25040">MSVPTPALFALVALTAGLARGFSGFGAALIFMPPASALVGPQLAATTLALVDIVLAAPMIPRALPKVSLPAIAVMLAGAAVTVPVGAWLLKSLDPMTLRWMIAGIATVMLGLLASGWRYRGTPHPLADLAVGAASGLFSGVAQIGGPPVVAYWLGGQGDHTEARAKIIVFFAGSSLISLATYLVSGLIGRDTLWWALVMGPAYGLGLFAGARLFWLADERSFRRASLLLIALAVVTSLPVWR</sequence>
<organism evidence="9 10">
    <name type="scientific">Neotabrizicola shimadae</name>
    <dbReference type="NCBI Taxonomy" id="2807096"/>
    <lineage>
        <taxon>Bacteria</taxon>
        <taxon>Pseudomonadati</taxon>
        <taxon>Pseudomonadota</taxon>
        <taxon>Alphaproteobacteria</taxon>
        <taxon>Rhodobacterales</taxon>
        <taxon>Paracoccaceae</taxon>
        <taxon>Neotabrizicola</taxon>
    </lineage>
</organism>
<feature type="transmembrane region" description="Helical" evidence="8">
    <location>
        <begin position="222"/>
        <end position="241"/>
    </location>
</feature>
<dbReference type="InterPro" id="IPR052017">
    <property type="entry name" value="TSUP"/>
</dbReference>
<keyword evidence="4 8" id="KW-1003">Cell membrane</keyword>
<feature type="transmembrane region" description="Helical" evidence="8">
    <location>
        <begin position="129"/>
        <end position="155"/>
    </location>
</feature>
<name>A0A8G1ECS2_9RHOB</name>
<evidence type="ECO:0000256" key="2">
    <source>
        <dbReference type="ARBA" id="ARBA00009142"/>
    </source>
</evidence>
<dbReference type="KEGG" id="nsm:JO391_12915"/>
<dbReference type="Proteomes" id="UP000826300">
    <property type="component" value="Chromosome"/>
</dbReference>
<dbReference type="EMBL" id="CP069370">
    <property type="protein sequence ID" value="QYZ68669.1"/>
    <property type="molecule type" value="Genomic_DNA"/>
</dbReference>
<evidence type="ECO:0000256" key="4">
    <source>
        <dbReference type="ARBA" id="ARBA00022475"/>
    </source>
</evidence>
<feature type="transmembrane region" description="Helical" evidence="8">
    <location>
        <begin position="67"/>
        <end position="90"/>
    </location>
</feature>
<feature type="transmembrane region" description="Helical" evidence="8">
    <location>
        <begin position="97"/>
        <end position="117"/>
    </location>
</feature>
<dbReference type="PANTHER" id="PTHR30269">
    <property type="entry name" value="TRANSMEMBRANE PROTEIN YFCA"/>
    <property type="match status" value="1"/>
</dbReference>
<evidence type="ECO:0000256" key="6">
    <source>
        <dbReference type="ARBA" id="ARBA00022989"/>
    </source>
</evidence>
<protein>
    <recommendedName>
        <fullName evidence="8">Probable membrane transporter protein</fullName>
    </recommendedName>
</protein>